<dbReference type="Proteomes" id="UP000712947">
    <property type="component" value="Unassembled WGS sequence"/>
</dbReference>
<evidence type="ECO:0008006" key="4">
    <source>
        <dbReference type="Google" id="ProtNLM"/>
    </source>
</evidence>
<evidence type="ECO:0000313" key="2">
    <source>
        <dbReference type="EMBL" id="NIL24263.1"/>
    </source>
</evidence>
<organism evidence="2 3">
    <name type="scientific">Yersinia mollaretii</name>
    <dbReference type="NCBI Taxonomy" id="33060"/>
    <lineage>
        <taxon>Bacteria</taxon>
        <taxon>Pseudomonadati</taxon>
        <taxon>Pseudomonadota</taxon>
        <taxon>Gammaproteobacteria</taxon>
        <taxon>Enterobacterales</taxon>
        <taxon>Yersiniaceae</taxon>
        <taxon>Yersinia</taxon>
    </lineage>
</organism>
<evidence type="ECO:0000256" key="1">
    <source>
        <dbReference type="ARBA" id="ARBA00008525"/>
    </source>
</evidence>
<comment type="similarity">
    <text evidence="1">Belongs to the UPF0167 family.</text>
</comment>
<dbReference type="EMBL" id="JAASAI010000022">
    <property type="protein sequence ID" value="NIL24263.1"/>
    <property type="molecule type" value="Genomic_DNA"/>
</dbReference>
<gene>
    <name evidence="2" type="ORF">HB991_17330</name>
</gene>
<dbReference type="RefSeq" id="WP_167311787.1">
    <property type="nucleotide sequence ID" value="NZ_CABHYO010000027.1"/>
</dbReference>
<proteinExistence type="inferred from homology"/>
<sequence length="175" mass="20307">MEKTLPHFIYVSDEYAREIFTKGTVKCDCCEKMSDYSYIGPIHMPGTADPILCPWCIHDGSAAKKYQASFNELYDGELAASIHTIVREQTPGYCTWQDLSWATHCHDACVYHGDATTEDVALASEQTRKQWMNDYAMREEDWSHFMKDHQPHSDQGVYKFICRHCNLVIFNWDFS</sequence>
<name>A0AA44CNW7_YERMO</name>
<dbReference type="InterPro" id="IPR005363">
    <property type="entry name" value="UPF0167"/>
</dbReference>
<protein>
    <recommendedName>
        <fullName evidence="4">CbrC family protein</fullName>
    </recommendedName>
</protein>
<accession>A0AA44CNW7</accession>
<dbReference type="AlphaFoldDB" id="A0AA44CNW7"/>
<dbReference type="Pfam" id="PF03691">
    <property type="entry name" value="UPF0167"/>
    <property type="match status" value="1"/>
</dbReference>
<comment type="caution">
    <text evidence="2">The sequence shown here is derived from an EMBL/GenBank/DDBJ whole genome shotgun (WGS) entry which is preliminary data.</text>
</comment>
<reference evidence="2" key="1">
    <citation type="submission" date="2020-03" db="EMBL/GenBank/DDBJ databases">
        <authorList>
            <person name="Kislichkina A."/>
            <person name="Dentovskaya S."/>
            <person name="Shaikhutdinov R."/>
            <person name="Ivanov S."/>
            <person name="Sizova A."/>
            <person name="Solomentsev V."/>
            <person name="Bogun A."/>
        </authorList>
    </citation>
    <scope>NUCLEOTIDE SEQUENCE</scope>
    <source>
        <strain evidence="2">SCPM-O-B-7610</strain>
    </source>
</reference>
<evidence type="ECO:0000313" key="3">
    <source>
        <dbReference type="Proteomes" id="UP000712947"/>
    </source>
</evidence>